<protein>
    <submittedName>
        <fullName evidence="2">Uncharacterized protein</fullName>
    </submittedName>
</protein>
<reference evidence="2" key="1">
    <citation type="submission" date="2016-11" db="UniProtKB">
        <authorList>
            <consortium name="WormBaseParasite"/>
        </authorList>
    </citation>
    <scope>IDENTIFICATION</scope>
</reference>
<accession>A0A1I8BVK7</accession>
<evidence type="ECO:0000313" key="1">
    <source>
        <dbReference type="Proteomes" id="UP000095281"/>
    </source>
</evidence>
<keyword evidence="1" id="KW-1185">Reference proteome</keyword>
<proteinExistence type="predicted"/>
<sequence>MMLKKAQYIRDQKLEDFIKQAAFLSEEIRKRYSDISGNILNGMNEHGDRNEEPRTRTGKVYMLFNRKSIMTGFIHADIILSIYETKKSLKIETETPMIIAEFIEELKLEKNEKVREFMKEELEIYKKIKDKNLKAWSKFAKMKDEHEEELGKYDDFHAELLKKWAKTVFYYVYSIYYPKMEKQILFKEKGEEDFKEKEETTPSTINDKNKKVEEPPKQILYFDNINTKTFWVEIKGIENPVKEIKGTKDSAIIAAIGDANTNVPFMTDSELRSSAGKFIKRFGYGRFVVDNAISIIKLYNQSGEKQHLEKMLKTELRKMRKEVLEKEKEEDSLKVLPGVKIDLNKEDELN</sequence>
<dbReference type="Proteomes" id="UP000095281">
    <property type="component" value="Unplaced"/>
</dbReference>
<organism evidence="1 2">
    <name type="scientific">Meloidogyne hapla</name>
    <name type="common">Root-knot nematode worm</name>
    <dbReference type="NCBI Taxonomy" id="6305"/>
    <lineage>
        <taxon>Eukaryota</taxon>
        <taxon>Metazoa</taxon>
        <taxon>Ecdysozoa</taxon>
        <taxon>Nematoda</taxon>
        <taxon>Chromadorea</taxon>
        <taxon>Rhabditida</taxon>
        <taxon>Tylenchina</taxon>
        <taxon>Tylenchomorpha</taxon>
        <taxon>Tylenchoidea</taxon>
        <taxon>Meloidogynidae</taxon>
        <taxon>Meloidogyninae</taxon>
        <taxon>Meloidogyne</taxon>
    </lineage>
</organism>
<dbReference type="AlphaFoldDB" id="A0A1I8BVK7"/>
<evidence type="ECO:0000313" key="2">
    <source>
        <dbReference type="WBParaSite" id="MhA1_Contig70.frz3.gene3"/>
    </source>
</evidence>
<name>A0A1I8BVK7_MELHA</name>
<dbReference type="WBParaSite" id="MhA1_Contig70.frz3.gene3">
    <property type="protein sequence ID" value="MhA1_Contig70.frz3.gene3"/>
    <property type="gene ID" value="MhA1_Contig70.frz3.gene3"/>
</dbReference>